<keyword evidence="4" id="KW-0963">Cytoplasm</keyword>
<protein>
    <submittedName>
        <fullName evidence="20">Wilms tumor protein-like protein</fullName>
    </submittedName>
</protein>
<keyword evidence="12" id="KW-0805">Transcription regulation</keyword>
<dbReference type="GO" id="GO:0005737">
    <property type="term" value="C:cytoplasm"/>
    <property type="evidence" value="ECO:0007669"/>
    <property type="project" value="UniProtKB-SubCell"/>
</dbReference>
<dbReference type="GO" id="GO:0016607">
    <property type="term" value="C:nuclear speck"/>
    <property type="evidence" value="ECO:0007669"/>
    <property type="project" value="UniProtKB-SubCell"/>
</dbReference>
<dbReference type="InterPro" id="IPR000976">
    <property type="entry name" value="Wilms_tumour_N"/>
</dbReference>
<keyword evidence="14" id="KW-0804">Transcription</keyword>
<gene>
    <name evidence="20" type="ORF">D4764_13G0009310</name>
</gene>
<dbReference type="InterPro" id="IPR036236">
    <property type="entry name" value="Znf_C2H2_sf"/>
</dbReference>
<keyword evidence="13" id="KW-0238">DNA-binding</keyword>
<keyword evidence="21" id="KW-1185">Reference proteome</keyword>
<dbReference type="PANTHER" id="PTHR23235">
    <property type="entry name" value="KRUEPPEL-LIKE TRANSCRIPTION FACTOR"/>
    <property type="match status" value="1"/>
</dbReference>
<keyword evidence="18" id="KW-0812">Transmembrane</keyword>
<dbReference type="Pfam" id="PF00096">
    <property type="entry name" value="zf-C2H2"/>
    <property type="match status" value="1"/>
</dbReference>
<evidence type="ECO:0000256" key="13">
    <source>
        <dbReference type="ARBA" id="ARBA00023125"/>
    </source>
</evidence>
<evidence type="ECO:0000256" key="6">
    <source>
        <dbReference type="ARBA" id="ARBA00022723"/>
    </source>
</evidence>
<sequence>MGSDVRELSSLLPPLSGGPSPGCPALPVSTAPQWAPVLDFHTSASPYSSLAASHTSLGPHSFIKQEPTWGASSDPHHLDTDPHCGLSAFTVHFSGQFTGTGACRYGAAFGPPAPPPTAPSQAAPVAPPHHHQPPGRMFSSPSYLTNCVDPQQATRNQTGYSAVAFDGAGNYGHTPTHHSSQFPNHSFKHEEALVQQSTMAEQQYPVPPPVYGCHTPSDTCAGSQALLLRNPYNSGENVYQMTSQLECVAWNPVSALASTVKREGGKEGRREDEETGVREDKAEGGKEQETRKRKDKGRELRKSRWAYFQSSHQTASSADVPQNELFALSADTGAAARTDPALFRPAAFAAALGHAAGYESDPSAPMVYSCSTQYHIHTHGVFRGLQDVRRVPSIGPALVRTESSEKRPFMCAYPGCNKRYFKLSNLQLHSRKHTGEKPYQCDFTDCGQSFSRSDQLKRHQRRHTGGSRSQPLSTSALLSTFFLFSTFAVLFGLSYLLFARLPCCS</sequence>
<evidence type="ECO:0000256" key="18">
    <source>
        <dbReference type="SAM" id="Phobius"/>
    </source>
</evidence>
<dbReference type="GO" id="GO:0008270">
    <property type="term" value="F:zinc ion binding"/>
    <property type="evidence" value="ECO:0007669"/>
    <property type="project" value="UniProtKB-KW"/>
</dbReference>
<evidence type="ECO:0000256" key="1">
    <source>
        <dbReference type="ARBA" id="ARBA00004324"/>
    </source>
</evidence>
<dbReference type="SMART" id="SM00355">
    <property type="entry name" value="ZnF_C2H2"/>
    <property type="match status" value="2"/>
</dbReference>
<dbReference type="Proteomes" id="UP000324091">
    <property type="component" value="Chromosome 13"/>
</dbReference>
<feature type="region of interest" description="Disordered" evidence="17">
    <location>
        <begin position="112"/>
        <end position="135"/>
    </location>
</feature>
<evidence type="ECO:0000256" key="17">
    <source>
        <dbReference type="SAM" id="MobiDB-lite"/>
    </source>
</evidence>
<evidence type="ECO:0000256" key="2">
    <source>
        <dbReference type="ARBA" id="ARBA00004496"/>
    </source>
</evidence>
<dbReference type="PROSITE" id="PS50157">
    <property type="entry name" value="ZINC_FINGER_C2H2_2"/>
    <property type="match status" value="2"/>
</dbReference>
<dbReference type="FunFam" id="3.30.160.60:FF:000460">
    <property type="entry name" value="Putative zinc finger protein 740"/>
    <property type="match status" value="1"/>
</dbReference>
<keyword evidence="5" id="KW-1017">Isopeptide bond</keyword>
<evidence type="ECO:0000256" key="7">
    <source>
        <dbReference type="ARBA" id="ARBA00022737"/>
    </source>
</evidence>
<accession>A0A5C6PB92</accession>
<feature type="compositionally biased region" description="Basic and acidic residues" evidence="17">
    <location>
        <begin position="260"/>
        <end position="300"/>
    </location>
</feature>
<dbReference type="SUPFAM" id="SSF57667">
    <property type="entry name" value="beta-beta-alpha zinc fingers"/>
    <property type="match status" value="1"/>
</dbReference>
<evidence type="ECO:0000313" key="21">
    <source>
        <dbReference type="Proteomes" id="UP000324091"/>
    </source>
</evidence>
<evidence type="ECO:0000256" key="8">
    <source>
        <dbReference type="ARBA" id="ARBA00022771"/>
    </source>
</evidence>
<keyword evidence="6" id="KW-0479">Metal-binding</keyword>
<dbReference type="FunFam" id="3.30.160.60:FF:000228">
    <property type="entry name" value="Wilms tumor 1-KTS isoform"/>
    <property type="match status" value="1"/>
</dbReference>
<keyword evidence="11" id="KW-0694">RNA-binding</keyword>
<dbReference type="InterPro" id="IPR013087">
    <property type="entry name" value="Znf_C2H2_type"/>
</dbReference>
<evidence type="ECO:0000256" key="12">
    <source>
        <dbReference type="ARBA" id="ARBA00023015"/>
    </source>
</evidence>
<comment type="similarity">
    <text evidence="3">Belongs to the EGR C2H2-type zinc-finger protein family.</text>
</comment>
<evidence type="ECO:0000259" key="19">
    <source>
        <dbReference type="PROSITE" id="PS50157"/>
    </source>
</evidence>
<evidence type="ECO:0000313" key="20">
    <source>
        <dbReference type="EMBL" id="TWW76269.1"/>
    </source>
</evidence>
<comment type="subcellular location">
    <subcellularLocation>
        <location evidence="2">Cytoplasm</location>
    </subcellularLocation>
    <subcellularLocation>
        <location evidence="1">Nucleus speckle</location>
    </subcellularLocation>
</comment>
<feature type="transmembrane region" description="Helical" evidence="18">
    <location>
        <begin position="476"/>
        <end position="498"/>
    </location>
</feature>
<evidence type="ECO:0000256" key="9">
    <source>
        <dbReference type="ARBA" id="ARBA00022833"/>
    </source>
</evidence>
<reference evidence="20 21" key="1">
    <citation type="submission" date="2019-04" db="EMBL/GenBank/DDBJ databases">
        <title>Chromosome genome assembly for Takifugu flavidus.</title>
        <authorList>
            <person name="Xiao S."/>
        </authorList>
    </citation>
    <scope>NUCLEOTIDE SEQUENCE [LARGE SCALE GENOMIC DNA]</scope>
    <source>
        <strain evidence="20">HTHZ2018</strain>
        <tissue evidence="20">Muscle</tissue>
    </source>
</reference>
<keyword evidence="15" id="KW-0539">Nucleus</keyword>
<keyword evidence="10" id="KW-0832">Ubl conjugation</keyword>
<evidence type="ECO:0000256" key="5">
    <source>
        <dbReference type="ARBA" id="ARBA00022499"/>
    </source>
</evidence>
<evidence type="ECO:0000256" key="10">
    <source>
        <dbReference type="ARBA" id="ARBA00022843"/>
    </source>
</evidence>
<feature type="compositionally biased region" description="Low complexity" evidence="17">
    <location>
        <begin position="8"/>
        <end position="18"/>
    </location>
</feature>
<evidence type="ECO:0000256" key="16">
    <source>
        <dbReference type="PROSITE-ProRule" id="PRU00042"/>
    </source>
</evidence>
<name>A0A5C6PB92_9TELE</name>
<dbReference type="GO" id="GO:0008285">
    <property type="term" value="P:negative regulation of cell population proliferation"/>
    <property type="evidence" value="ECO:0007669"/>
    <property type="project" value="TreeGrafter"/>
</dbReference>
<feature type="domain" description="C2H2-type" evidence="19">
    <location>
        <begin position="409"/>
        <end position="438"/>
    </location>
</feature>
<dbReference type="PROSITE" id="PS00028">
    <property type="entry name" value="ZINC_FINGER_C2H2_1"/>
    <property type="match status" value="2"/>
</dbReference>
<dbReference type="Pfam" id="PF02165">
    <property type="entry name" value="WT1"/>
    <property type="match status" value="2"/>
</dbReference>
<dbReference type="PRINTS" id="PR00049">
    <property type="entry name" value="WILMSTUMOUR"/>
</dbReference>
<evidence type="ECO:0000256" key="3">
    <source>
        <dbReference type="ARBA" id="ARBA00005682"/>
    </source>
</evidence>
<organism evidence="20 21">
    <name type="scientific">Takifugu flavidus</name>
    <name type="common">sansaifugu</name>
    <dbReference type="NCBI Taxonomy" id="433684"/>
    <lineage>
        <taxon>Eukaryota</taxon>
        <taxon>Metazoa</taxon>
        <taxon>Chordata</taxon>
        <taxon>Craniata</taxon>
        <taxon>Vertebrata</taxon>
        <taxon>Euteleostomi</taxon>
        <taxon>Actinopterygii</taxon>
        <taxon>Neopterygii</taxon>
        <taxon>Teleostei</taxon>
        <taxon>Neoteleostei</taxon>
        <taxon>Acanthomorphata</taxon>
        <taxon>Eupercaria</taxon>
        <taxon>Tetraodontiformes</taxon>
        <taxon>Tetradontoidea</taxon>
        <taxon>Tetraodontidae</taxon>
        <taxon>Takifugu</taxon>
    </lineage>
</organism>
<feature type="region of interest" description="Disordered" evidence="17">
    <location>
        <begin position="259"/>
        <end position="300"/>
    </location>
</feature>
<keyword evidence="7" id="KW-0677">Repeat</keyword>
<proteinExistence type="inferred from homology"/>
<dbReference type="GO" id="GO:0000978">
    <property type="term" value="F:RNA polymerase II cis-regulatory region sequence-specific DNA binding"/>
    <property type="evidence" value="ECO:0007669"/>
    <property type="project" value="TreeGrafter"/>
</dbReference>
<dbReference type="PANTHER" id="PTHR23235:SF172">
    <property type="entry name" value="WT1 TRANSCRIPTION FACTOR A"/>
    <property type="match status" value="1"/>
</dbReference>
<evidence type="ECO:0000256" key="4">
    <source>
        <dbReference type="ARBA" id="ARBA00022490"/>
    </source>
</evidence>
<comment type="caution">
    <text evidence="20">The sequence shown here is derived from an EMBL/GenBank/DDBJ whole genome shotgun (WGS) entry which is preliminary data.</text>
</comment>
<keyword evidence="18" id="KW-1133">Transmembrane helix</keyword>
<evidence type="ECO:0000256" key="15">
    <source>
        <dbReference type="ARBA" id="ARBA00023242"/>
    </source>
</evidence>
<dbReference type="Gene3D" id="3.30.160.60">
    <property type="entry name" value="Classic Zinc Finger"/>
    <property type="match status" value="2"/>
</dbReference>
<feature type="region of interest" description="Disordered" evidence="17">
    <location>
        <begin position="1"/>
        <end position="24"/>
    </location>
</feature>
<dbReference type="AlphaFoldDB" id="A0A5C6PB92"/>
<keyword evidence="9" id="KW-0862">Zinc</keyword>
<feature type="domain" description="C2H2-type" evidence="19">
    <location>
        <begin position="439"/>
        <end position="468"/>
    </location>
</feature>
<dbReference type="GO" id="GO:0043066">
    <property type="term" value="P:negative regulation of apoptotic process"/>
    <property type="evidence" value="ECO:0007669"/>
    <property type="project" value="TreeGrafter"/>
</dbReference>
<keyword evidence="8 16" id="KW-0863">Zinc-finger</keyword>
<dbReference type="GO" id="GO:0003723">
    <property type="term" value="F:RNA binding"/>
    <property type="evidence" value="ECO:0007669"/>
    <property type="project" value="UniProtKB-KW"/>
</dbReference>
<evidence type="ECO:0000256" key="14">
    <source>
        <dbReference type="ARBA" id="ARBA00023163"/>
    </source>
</evidence>
<keyword evidence="18" id="KW-0472">Membrane</keyword>
<evidence type="ECO:0000256" key="11">
    <source>
        <dbReference type="ARBA" id="ARBA00022884"/>
    </source>
</evidence>
<dbReference type="GO" id="GO:0000981">
    <property type="term" value="F:DNA-binding transcription factor activity, RNA polymerase II-specific"/>
    <property type="evidence" value="ECO:0007669"/>
    <property type="project" value="TreeGrafter"/>
</dbReference>
<dbReference type="EMBL" id="RHFK02000005">
    <property type="protein sequence ID" value="TWW76269.1"/>
    <property type="molecule type" value="Genomic_DNA"/>
</dbReference>